<dbReference type="PROSITE" id="PS51257">
    <property type="entry name" value="PROKAR_LIPOPROTEIN"/>
    <property type="match status" value="1"/>
</dbReference>
<sequence length="178" mass="20202">MKDVSKMKNFCLVVFIVVAVSVVLGGCSQQNAKVINESTQSGLKDNRAAPTDKTNLDGLNKEIDRVLQFNKEQNEDSDFKFIRKIVVEKDKTLTIYVMDQFAVFQSPRKRRKIINTAQRLAIPIAGYHLNLLEDKDALGLPTKITLESGLEGKSLKDNNFDFMWDNLHIDSHSKKETE</sequence>
<dbReference type="RefSeq" id="WP_010742372.1">
    <property type="nucleotide sequence ID" value="NZ_KB946251.1"/>
</dbReference>
<evidence type="ECO:0000313" key="4">
    <source>
        <dbReference type="Proteomes" id="UP000014148"/>
    </source>
</evidence>
<comment type="caution">
    <text evidence="1">The sequence shown here is derived from an EMBL/GenBank/DDBJ whole genome shotgun (WGS) entry which is preliminary data.</text>
</comment>
<reference evidence="2 4" key="2">
    <citation type="submission" date="2013-03" db="EMBL/GenBank/DDBJ databases">
        <title>The Genome Sequence of Enterococcus malodoratus ATCC_43197 (PacBio/Illumina hybrid assembly).</title>
        <authorList>
            <consortium name="The Broad Institute Genomics Platform"/>
            <consortium name="The Broad Institute Genome Sequencing Center for Infectious Disease"/>
            <person name="Earl A."/>
            <person name="Russ C."/>
            <person name="Gilmore M."/>
            <person name="Surin D."/>
            <person name="Walker B."/>
            <person name="Young S."/>
            <person name="Zeng Q."/>
            <person name="Gargeya S."/>
            <person name="Fitzgerald M."/>
            <person name="Haas B."/>
            <person name="Abouelleil A."/>
            <person name="Allen A.W."/>
            <person name="Alvarado L."/>
            <person name="Arachchi H.M."/>
            <person name="Berlin A.M."/>
            <person name="Chapman S.B."/>
            <person name="Gainer-Dewar J."/>
            <person name="Goldberg J."/>
            <person name="Griggs A."/>
            <person name="Gujja S."/>
            <person name="Hansen M."/>
            <person name="Howarth C."/>
            <person name="Imamovic A."/>
            <person name="Ireland A."/>
            <person name="Larimer J."/>
            <person name="McCowan C."/>
            <person name="Murphy C."/>
            <person name="Pearson M."/>
            <person name="Poon T.W."/>
            <person name="Priest M."/>
            <person name="Roberts A."/>
            <person name="Saif S."/>
            <person name="Shea T."/>
            <person name="Sisk P."/>
            <person name="Sykes S."/>
            <person name="Wortman J."/>
            <person name="Nusbaum C."/>
            <person name="Birren B."/>
        </authorList>
    </citation>
    <scope>NUCLEOTIDE SEQUENCE [LARGE SCALE GENOMIC DNA]</scope>
    <source>
        <strain evidence="2 4">ATCC 43197</strain>
    </source>
</reference>
<dbReference type="Proteomes" id="UP000014148">
    <property type="component" value="Unassembled WGS sequence"/>
</dbReference>
<organism evidence="1 3">
    <name type="scientific">Enterococcus malodoratus ATCC 43197</name>
    <dbReference type="NCBI Taxonomy" id="1158601"/>
    <lineage>
        <taxon>Bacteria</taxon>
        <taxon>Bacillati</taxon>
        <taxon>Bacillota</taxon>
        <taxon>Bacilli</taxon>
        <taxon>Lactobacillales</taxon>
        <taxon>Enterococcaceae</taxon>
        <taxon>Enterococcus</taxon>
    </lineage>
</organism>
<accession>R2QPC5</accession>
<protein>
    <recommendedName>
        <fullName evidence="5">Lipoprotein</fullName>
    </recommendedName>
</protein>
<dbReference type="PATRIC" id="fig|1158601.3.peg.3553"/>
<dbReference type="EMBL" id="ASWA01000003">
    <property type="protein sequence ID" value="EOT67243.1"/>
    <property type="molecule type" value="Genomic_DNA"/>
</dbReference>
<evidence type="ECO:0008006" key="5">
    <source>
        <dbReference type="Google" id="ProtNLM"/>
    </source>
</evidence>
<name>R2QPC5_9ENTE</name>
<evidence type="ECO:0000313" key="1">
    <source>
        <dbReference type="EMBL" id="EOH73485.1"/>
    </source>
</evidence>
<dbReference type="AlphaFoldDB" id="R2QPC5"/>
<dbReference type="Proteomes" id="UP000013783">
    <property type="component" value="Unassembled WGS sequence"/>
</dbReference>
<dbReference type="EMBL" id="AJAK01000024">
    <property type="protein sequence ID" value="EOH73485.1"/>
    <property type="molecule type" value="Genomic_DNA"/>
</dbReference>
<proteinExistence type="predicted"/>
<reference evidence="1 3" key="1">
    <citation type="submission" date="2013-02" db="EMBL/GenBank/DDBJ databases">
        <title>The Genome Sequence of Enterococcus malodoratus ATCC_43197.</title>
        <authorList>
            <consortium name="The Broad Institute Genome Sequencing Platform"/>
            <consortium name="The Broad Institute Genome Sequencing Center for Infectious Disease"/>
            <person name="Earl A.M."/>
            <person name="Gilmore M.S."/>
            <person name="Lebreton F."/>
            <person name="Walker B."/>
            <person name="Young S.K."/>
            <person name="Zeng Q."/>
            <person name="Gargeya S."/>
            <person name="Fitzgerald M."/>
            <person name="Haas B."/>
            <person name="Abouelleil A."/>
            <person name="Alvarado L."/>
            <person name="Arachchi H.M."/>
            <person name="Berlin A.M."/>
            <person name="Chapman S.B."/>
            <person name="Dewar J."/>
            <person name="Goldberg J."/>
            <person name="Griggs A."/>
            <person name="Gujja S."/>
            <person name="Hansen M."/>
            <person name="Howarth C."/>
            <person name="Imamovic A."/>
            <person name="Larimer J."/>
            <person name="McCowan C."/>
            <person name="Murphy C."/>
            <person name="Neiman D."/>
            <person name="Pearson M."/>
            <person name="Priest M."/>
            <person name="Roberts A."/>
            <person name="Saif S."/>
            <person name="Shea T."/>
            <person name="Sisk P."/>
            <person name="Sykes S."/>
            <person name="Wortman J."/>
            <person name="Nusbaum C."/>
            <person name="Birren B."/>
        </authorList>
    </citation>
    <scope>NUCLEOTIDE SEQUENCE [LARGE SCALE GENOMIC DNA]</scope>
    <source>
        <strain evidence="1 3">ATCC 43197</strain>
    </source>
</reference>
<evidence type="ECO:0000313" key="3">
    <source>
        <dbReference type="Proteomes" id="UP000013783"/>
    </source>
</evidence>
<evidence type="ECO:0000313" key="2">
    <source>
        <dbReference type="EMBL" id="EOT67243.1"/>
    </source>
</evidence>
<dbReference type="OrthoDB" id="9976153at2"/>
<keyword evidence="4" id="KW-1185">Reference proteome</keyword>
<gene>
    <name evidence="2" type="ORF">I585_02764</name>
    <name evidence="1" type="ORF">UAI_03582</name>
</gene>